<feature type="domain" description="DUF676" evidence="1">
    <location>
        <begin position="198"/>
        <end position="259"/>
    </location>
</feature>
<protein>
    <recommendedName>
        <fullName evidence="1">DUF676 domain-containing protein</fullName>
    </recommendedName>
</protein>
<dbReference type="InterPro" id="IPR007751">
    <property type="entry name" value="DUF676_lipase-like"/>
</dbReference>
<dbReference type="Pfam" id="PF05057">
    <property type="entry name" value="DUF676"/>
    <property type="match status" value="1"/>
</dbReference>
<dbReference type="SUPFAM" id="SSF53474">
    <property type="entry name" value="alpha/beta-Hydrolases"/>
    <property type="match status" value="1"/>
</dbReference>
<evidence type="ECO:0000313" key="3">
    <source>
        <dbReference type="Proteomes" id="UP000232196"/>
    </source>
</evidence>
<evidence type="ECO:0000313" key="2">
    <source>
        <dbReference type="EMBL" id="PJZ25892.1"/>
    </source>
</evidence>
<dbReference type="Proteomes" id="UP000232196">
    <property type="component" value="Unassembled WGS sequence"/>
</dbReference>
<organism evidence="2 3">
    <name type="scientific">Leptospira hartskeerlii</name>
    <dbReference type="NCBI Taxonomy" id="2023177"/>
    <lineage>
        <taxon>Bacteria</taxon>
        <taxon>Pseudomonadati</taxon>
        <taxon>Spirochaetota</taxon>
        <taxon>Spirochaetia</taxon>
        <taxon>Leptospirales</taxon>
        <taxon>Leptospiraceae</taxon>
        <taxon>Leptospira</taxon>
    </lineage>
</organism>
<dbReference type="EMBL" id="NPDN01000004">
    <property type="protein sequence ID" value="PJZ25892.1"/>
    <property type="molecule type" value="Genomic_DNA"/>
</dbReference>
<evidence type="ECO:0000259" key="1">
    <source>
        <dbReference type="Pfam" id="PF05057"/>
    </source>
</evidence>
<accession>A0A2M9XE89</accession>
<dbReference type="AlphaFoldDB" id="A0A2M9XE89"/>
<dbReference type="OrthoDB" id="8871309at2"/>
<dbReference type="InterPro" id="IPR029058">
    <property type="entry name" value="AB_hydrolase_fold"/>
</dbReference>
<dbReference type="Gene3D" id="3.40.50.1820">
    <property type="entry name" value="alpha/beta hydrolase"/>
    <property type="match status" value="1"/>
</dbReference>
<proteinExistence type="predicted"/>
<keyword evidence="3" id="KW-1185">Reference proteome</keyword>
<gene>
    <name evidence="2" type="ORF">CH357_09740</name>
</gene>
<sequence>MKLGKFAVSFARDTSLGVLSGVKSALTGSFEWCAKSLSQISETPTVNGTRLGEFLKDAGKSLGEAGSKTEEGLSRAFESTAQAMHTALEALSETESLIQRKVFENISVSSVVGESFAGMITTSEIQASFRLDGKDVSPEEVLADWKKSGSKKPILCIPGLFCDEGLWIKNGEPSFSEILIKENYYPFYLRFNPGSHISENGFKLLELVRKLLEDPELKQKKFDVVSYSQGGLVFRSALYSSKKEGKPLSSNIQKVLFISSPDGGSYIEKVGFWLGLGAEALPVFPVQLVGYIGNQRSEAMKDLSHGIIREEDWKEGTHLGRYGKDKYFGELDEIDAYQIYSFVSEEDGDWSSWIGDGIVEKPSLTLFSDSIFRKKSNPEHRVKILKGLSHYQIMPSPELREYFLKIFLGK</sequence>
<comment type="caution">
    <text evidence="2">The sequence shown here is derived from an EMBL/GenBank/DDBJ whole genome shotgun (WGS) entry which is preliminary data.</text>
</comment>
<reference evidence="2 3" key="1">
    <citation type="submission" date="2017-07" db="EMBL/GenBank/DDBJ databases">
        <title>Leptospira spp. isolated from tropical soils.</title>
        <authorList>
            <person name="Thibeaux R."/>
            <person name="Iraola G."/>
            <person name="Ferres I."/>
            <person name="Bierque E."/>
            <person name="Girault D."/>
            <person name="Soupe-Gilbert M.-E."/>
            <person name="Picardeau M."/>
            <person name="Goarant C."/>
        </authorList>
    </citation>
    <scope>NUCLEOTIDE SEQUENCE [LARGE SCALE GENOMIC DNA]</scope>
    <source>
        <strain evidence="2 3">MCA1-C-A1</strain>
    </source>
</reference>
<name>A0A2M9XE89_9LEPT</name>